<feature type="region of interest" description="Disordered" evidence="1">
    <location>
        <begin position="1"/>
        <end position="25"/>
    </location>
</feature>
<dbReference type="GO" id="GO:0005634">
    <property type="term" value="C:nucleus"/>
    <property type="evidence" value="ECO:0007669"/>
    <property type="project" value="TreeGrafter"/>
</dbReference>
<dbReference type="GO" id="GO:0046983">
    <property type="term" value="F:protein dimerization activity"/>
    <property type="evidence" value="ECO:0007669"/>
    <property type="project" value="InterPro"/>
</dbReference>
<dbReference type="EMBL" id="JAKKPZ010000013">
    <property type="protein sequence ID" value="KAI1714533.1"/>
    <property type="molecule type" value="Genomic_DNA"/>
</dbReference>
<dbReference type="SUPFAM" id="SSF47459">
    <property type="entry name" value="HLH, helix-loop-helix DNA-binding domain"/>
    <property type="match status" value="1"/>
</dbReference>
<name>A0AAD4N2R4_9BILA</name>
<dbReference type="PANTHER" id="PTHR19290:SF164">
    <property type="entry name" value="BHLH DOMAIN-CONTAINING PROTEIN"/>
    <property type="match status" value="1"/>
</dbReference>
<evidence type="ECO:0000259" key="2">
    <source>
        <dbReference type="PROSITE" id="PS50888"/>
    </source>
</evidence>
<dbReference type="Pfam" id="PF00010">
    <property type="entry name" value="HLH"/>
    <property type="match status" value="1"/>
</dbReference>
<proteinExistence type="predicted"/>
<organism evidence="3 4">
    <name type="scientific">Ditylenchus destructor</name>
    <dbReference type="NCBI Taxonomy" id="166010"/>
    <lineage>
        <taxon>Eukaryota</taxon>
        <taxon>Metazoa</taxon>
        <taxon>Ecdysozoa</taxon>
        <taxon>Nematoda</taxon>
        <taxon>Chromadorea</taxon>
        <taxon>Rhabditida</taxon>
        <taxon>Tylenchina</taxon>
        <taxon>Tylenchomorpha</taxon>
        <taxon>Sphaerularioidea</taxon>
        <taxon>Anguinidae</taxon>
        <taxon>Anguininae</taxon>
        <taxon>Ditylenchus</taxon>
    </lineage>
</organism>
<dbReference type="InterPro" id="IPR036638">
    <property type="entry name" value="HLH_DNA-bd_sf"/>
</dbReference>
<dbReference type="GO" id="GO:0000981">
    <property type="term" value="F:DNA-binding transcription factor activity, RNA polymerase II-specific"/>
    <property type="evidence" value="ECO:0007669"/>
    <property type="project" value="TreeGrafter"/>
</dbReference>
<dbReference type="GO" id="GO:0045944">
    <property type="term" value="P:positive regulation of transcription by RNA polymerase II"/>
    <property type="evidence" value="ECO:0007669"/>
    <property type="project" value="TreeGrafter"/>
</dbReference>
<reference evidence="3" key="1">
    <citation type="submission" date="2022-01" db="EMBL/GenBank/DDBJ databases">
        <title>Genome Sequence Resource for Two Populations of Ditylenchus destructor, the Migratory Endoparasitic Phytonematode.</title>
        <authorList>
            <person name="Zhang H."/>
            <person name="Lin R."/>
            <person name="Xie B."/>
        </authorList>
    </citation>
    <scope>NUCLEOTIDE SEQUENCE</scope>
    <source>
        <strain evidence="3">BazhouSP</strain>
    </source>
</reference>
<feature type="compositionally biased region" description="Low complexity" evidence="1">
    <location>
        <begin position="1"/>
        <end position="12"/>
    </location>
</feature>
<comment type="caution">
    <text evidence="3">The sequence shown here is derived from an EMBL/GenBank/DDBJ whole genome shotgun (WGS) entry which is preliminary data.</text>
</comment>
<feature type="compositionally biased region" description="Low complexity" evidence="1">
    <location>
        <begin position="185"/>
        <end position="199"/>
    </location>
</feature>
<keyword evidence="3" id="KW-0238">DNA-binding</keyword>
<dbReference type="PANTHER" id="PTHR19290">
    <property type="entry name" value="BASIC HELIX-LOOP-HELIX PROTEIN NEUROGENIN-RELATED"/>
    <property type="match status" value="1"/>
</dbReference>
<feature type="compositionally biased region" description="Polar residues" evidence="1">
    <location>
        <begin position="200"/>
        <end position="209"/>
    </location>
</feature>
<gene>
    <name evidence="3" type="ORF">DdX_08632</name>
</gene>
<feature type="region of interest" description="Disordered" evidence="1">
    <location>
        <begin position="160"/>
        <end position="209"/>
    </location>
</feature>
<feature type="region of interest" description="Disordered" evidence="1">
    <location>
        <begin position="313"/>
        <end position="363"/>
    </location>
</feature>
<dbReference type="Gene3D" id="4.10.280.10">
    <property type="entry name" value="Helix-loop-helix DNA-binding domain"/>
    <property type="match status" value="1"/>
</dbReference>
<sequence length="363" mass="39941">MSSRASNSSGGDSTDEFGNRKRSLIPSLMAMEEIEPYVRRKRSNSPGSDISKKRLCNLNEEEQNLLRTCINSRERRRMHDLNDALDDLRRVIPYSENSNSRKMSKINTVILAANWIRQLTSEIGQLKAQNEKLATESLALKSTSKLPEMTGHGLDRLLQHFGPPVTAPPISEQISSNGHRTEVGNNTTTKTPSKKPSSNRTNGNSSFVPPTTVIPPLLFFSNIRPNPIATVNCAPSTSVPLNFATFNALNTTRLEANSNTNQSHTVPQTLNFIPTNCAKKSNHIHQSSASCLCVACLLSSTQTVSHLTTRSQNCAQKSPSHSPKNSEAPQLETNNFAINNGETASKRRKPNKVSKITDPVIEE</sequence>
<dbReference type="AlphaFoldDB" id="A0AAD4N2R4"/>
<dbReference type="GO" id="GO:0070888">
    <property type="term" value="F:E-box binding"/>
    <property type="evidence" value="ECO:0007669"/>
    <property type="project" value="TreeGrafter"/>
</dbReference>
<dbReference type="PROSITE" id="PS50888">
    <property type="entry name" value="BHLH"/>
    <property type="match status" value="1"/>
</dbReference>
<protein>
    <submittedName>
        <fullName evidence="3">Helix-loop-helix DNA-binding domain-containing protein</fullName>
    </submittedName>
</protein>
<keyword evidence="4" id="KW-1185">Reference proteome</keyword>
<evidence type="ECO:0000313" key="4">
    <source>
        <dbReference type="Proteomes" id="UP001201812"/>
    </source>
</evidence>
<evidence type="ECO:0000256" key="1">
    <source>
        <dbReference type="SAM" id="MobiDB-lite"/>
    </source>
</evidence>
<dbReference type="InterPro" id="IPR011598">
    <property type="entry name" value="bHLH_dom"/>
</dbReference>
<evidence type="ECO:0000313" key="3">
    <source>
        <dbReference type="EMBL" id="KAI1714533.1"/>
    </source>
</evidence>
<dbReference type="SMART" id="SM00353">
    <property type="entry name" value="HLH"/>
    <property type="match status" value="1"/>
</dbReference>
<feature type="compositionally biased region" description="Polar residues" evidence="1">
    <location>
        <begin position="313"/>
        <end position="343"/>
    </location>
</feature>
<accession>A0AAD4N2R4</accession>
<dbReference type="GO" id="GO:0061564">
    <property type="term" value="P:axon development"/>
    <property type="evidence" value="ECO:0007669"/>
    <property type="project" value="TreeGrafter"/>
</dbReference>
<dbReference type="CDD" id="cd11390">
    <property type="entry name" value="bHLH_TS"/>
    <property type="match status" value="1"/>
</dbReference>
<dbReference type="GO" id="GO:0007423">
    <property type="term" value="P:sensory organ development"/>
    <property type="evidence" value="ECO:0007669"/>
    <property type="project" value="TreeGrafter"/>
</dbReference>
<dbReference type="InterPro" id="IPR050359">
    <property type="entry name" value="bHLH_transcription_factors"/>
</dbReference>
<feature type="domain" description="BHLH" evidence="2">
    <location>
        <begin position="65"/>
        <end position="119"/>
    </location>
</feature>
<dbReference type="Proteomes" id="UP001201812">
    <property type="component" value="Unassembled WGS sequence"/>
</dbReference>